<keyword evidence="1" id="KW-0175">Coiled coil</keyword>
<feature type="compositionally biased region" description="Acidic residues" evidence="2">
    <location>
        <begin position="867"/>
        <end position="876"/>
    </location>
</feature>
<feature type="region of interest" description="Disordered" evidence="2">
    <location>
        <begin position="522"/>
        <end position="583"/>
    </location>
</feature>
<feature type="compositionally biased region" description="Basic and acidic residues" evidence="2">
    <location>
        <begin position="854"/>
        <end position="864"/>
    </location>
</feature>
<sequence length="923" mass="94890">MQVAAPAVSAAQPVGVAPPIIAASEGGSRAGIDATPMQPGGTARAEASQPALASNVDKTNGAVSSQPALTPPAVANAMQAPPGAEASANSADVVRLYTNAAEAAKSSSLQAGAKFPTIPPAPQPTSVLSSINDWAHHPPPPPQLDTRSPLEKRGWLPPPVHVQAPASLPGGDQPFRFPKVPPPPLPPGQVPVQEGPPPAKRGRPRKDKTSGALPAPEIPTVVGGQNLGWPATEQPPPPAPLPHLGGLGALPQAAAGVQPQIANVGPQQAMPAHATPPQQSSLPNVLFAEWYIQRLGWLANALMNRPRPKEEVRDVPCGIFLTALENDGILRVQNDLNLKSFSHVVGAIGSGTLLDDILRSHTAIVVDMLQRQEAERKEALELMTRAQEKIAHLEMELRTATYKLASEQEVTKRLMNALKSVQGAGLTDAQQTALGSQSNLLDNPGLKRGYTGASGVVEIVDLDPEVVGAKWGRGRPRKDDPTAKMVTLPRVPGLVANPVANRTLPSSASPASNVAPVATTAAPGVTAPGTQSAAAPPGVSPPQNTPPKSAEQTNPQTVPSLPISSAPTIAPPATVSIQPQPPVLPPTTSGGLLSLAPAPPLFKPVAPSITSAALANIAPVPPFTGIPPPSPFELPERTSIALSNGRGARTTSFFEVPERLTVEEAARRASLPGVFAVPEKTTVEEATRAAMSERPAPLTEEALGALRAGFVLPERVSLSGRPKSGSVKSAGGDVEMRDAKSVPGGGDEQAQKEGGDTEMAEAGEGDVAPAPAGNNPEDTSGAKLPEIGLAPGESENVPAVGSNPRAVGVGDAAEAGGVLSSAEARGVLFSAEANEADEAKDAVAENKASPMESGRGEAAAKEAETPMLDDAEEIDALEGPVESAEEKTRRGQAQKEDERSPEKSTGRPPEAALTPLRRSGRHK</sequence>
<evidence type="ECO:0000313" key="3">
    <source>
        <dbReference type="EMBL" id="GAQ82407.1"/>
    </source>
</evidence>
<feature type="compositionally biased region" description="Pro residues" evidence="2">
    <location>
        <begin position="179"/>
        <end position="199"/>
    </location>
</feature>
<feature type="region of interest" description="Disordered" evidence="2">
    <location>
        <begin position="717"/>
        <end position="809"/>
    </location>
</feature>
<feature type="region of interest" description="Disordered" evidence="2">
    <location>
        <begin position="106"/>
        <end position="221"/>
    </location>
</feature>
<name>A0A1Y1I0U5_KLENI</name>
<evidence type="ECO:0000256" key="1">
    <source>
        <dbReference type="SAM" id="Coils"/>
    </source>
</evidence>
<keyword evidence="4" id="KW-1185">Reference proteome</keyword>
<dbReference type="EMBL" id="DF237059">
    <property type="protein sequence ID" value="GAQ82407.1"/>
    <property type="molecule type" value="Genomic_DNA"/>
</dbReference>
<proteinExistence type="predicted"/>
<feature type="coiled-coil region" evidence="1">
    <location>
        <begin position="369"/>
        <end position="403"/>
    </location>
</feature>
<gene>
    <name evidence="3" type="ORF">KFL_001100210</name>
</gene>
<organism evidence="3 4">
    <name type="scientific">Klebsormidium nitens</name>
    <name type="common">Green alga</name>
    <name type="synonym">Ulothrix nitens</name>
    <dbReference type="NCBI Taxonomy" id="105231"/>
    <lineage>
        <taxon>Eukaryota</taxon>
        <taxon>Viridiplantae</taxon>
        <taxon>Streptophyta</taxon>
        <taxon>Klebsormidiophyceae</taxon>
        <taxon>Klebsormidiales</taxon>
        <taxon>Klebsormidiaceae</taxon>
        <taxon>Klebsormidium</taxon>
    </lineage>
</organism>
<feature type="compositionally biased region" description="Low complexity" evidence="2">
    <location>
        <begin position="559"/>
        <end position="577"/>
    </location>
</feature>
<evidence type="ECO:0000313" key="4">
    <source>
        <dbReference type="Proteomes" id="UP000054558"/>
    </source>
</evidence>
<dbReference type="AlphaFoldDB" id="A0A1Y1I0U5"/>
<protein>
    <submittedName>
        <fullName evidence="3">Uncharacterized protein</fullName>
    </submittedName>
</protein>
<feature type="compositionally biased region" description="Polar residues" evidence="2">
    <location>
        <begin position="546"/>
        <end position="558"/>
    </location>
</feature>
<feature type="compositionally biased region" description="Basic and acidic residues" evidence="2">
    <location>
        <begin position="884"/>
        <end position="905"/>
    </location>
</feature>
<dbReference type="Proteomes" id="UP000054558">
    <property type="component" value="Unassembled WGS sequence"/>
</dbReference>
<evidence type="ECO:0000256" key="2">
    <source>
        <dbReference type="SAM" id="MobiDB-lite"/>
    </source>
</evidence>
<dbReference type="OMA" id="DPMATVP"/>
<accession>A0A1Y1I0U5</accession>
<feature type="region of interest" description="Disordered" evidence="2">
    <location>
        <begin position="26"/>
        <end position="67"/>
    </location>
</feature>
<feature type="compositionally biased region" description="Polar residues" evidence="2">
    <location>
        <begin position="56"/>
        <end position="67"/>
    </location>
</feature>
<reference evidence="3 4" key="1">
    <citation type="journal article" date="2014" name="Nat. Commun.">
        <title>Klebsormidium flaccidum genome reveals primary factors for plant terrestrial adaptation.</title>
        <authorList>
            <person name="Hori K."/>
            <person name="Maruyama F."/>
            <person name="Fujisawa T."/>
            <person name="Togashi T."/>
            <person name="Yamamoto N."/>
            <person name="Seo M."/>
            <person name="Sato S."/>
            <person name="Yamada T."/>
            <person name="Mori H."/>
            <person name="Tajima N."/>
            <person name="Moriyama T."/>
            <person name="Ikeuchi M."/>
            <person name="Watanabe M."/>
            <person name="Wada H."/>
            <person name="Kobayashi K."/>
            <person name="Saito M."/>
            <person name="Masuda T."/>
            <person name="Sasaki-Sekimoto Y."/>
            <person name="Mashiguchi K."/>
            <person name="Awai K."/>
            <person name="Shimojima M."/>
            <person name="Masuda S."/>
            <person name="Iwai M."/>
            <person name="Nobusawa T."/>
            <person name="Narise T."/>
            <person name="Kondo S."/>
            <person name="Saito H."/>
            <person name="Sato R."/>
            <person name="Murakawa M."/>
            <person name="Ihara Y."/>
            <person name="Oshima-Yamada Y."/>
            <person name="Ohtaka K."/>
            <person name="Satoh M."/>
            <person name="Sonobe K."/>
            <person name="Ishii M."/>
            <person name="Ohtani R."/>
            <person name="Kanamori-Sato M."/>
            <person name="Honoki R."/>
            <person name="Miyazaki D."/>
            <person name="Mochizuki H."/>
            <person name="Umetsu J."/>
            <person name="Higashi K."/>
            <person name="Shibata D."/>
            <person name="Kamiya Y."/>
            <person name="Sato N."/>
            <person name="Nakamura Y."/>
            <person name="Tabata S."/>
            <person name="Ida S."/>
            <person name="Kurokawa K."/>
            <person name="Ohta H."/>
        </authorList>
    </citation>
    <scope>NUCLEOTIDE SEQUENCE [LARGE SCALE GENOMIC DNA]</scope>
    <source>
        <strain evidence="3 4">NIES-2285</strain>
    </source>
</reference>
<feature type="region of interest" description="Disordered" evidence="2">
    <location>
        <begin position="834"/>
        <end position="923"/>
    </location>
</feature>